<dbReference type="GO" id="GO:0016491">
    <property type="term" value="F:oxidoreductase activity"/>
    <property type="evidence" value="ECO:0007669"/>
    <property type="project" value="UniProtKB-KW"/>
</dbReference>
<dbReference type="EMBL" id="BNAV01000001">
    <property type="protein sequence ID" value="GHF39440.1"/>
    <property type="molecule type" value="Genomic_DNA"/>
</dbReference>
<dbReference type="InterPro" id="IPR036291">
    <property type="entry name" value="NAD(P)-bd_dom_sf"/>
</dbReference>
<proteinExistence type="inferred from homology"/>
<dbReference type="Pfam" id="PF00106">
    <property type="entry name" value="adh_short"/>
    <property type="match status" value="1"/>
</dbReference>
<protein>
    <submittedName>
        <fullName evidence="4">Short chain dehydrogenase</fullName>
    </submittedName>
</protein>
<evidence type="ECO:0000256" key="1">
    <source>
        <dbReference type="ARBA" id="ARBA00006484"/>
    </source>
</evidence>
<gene>
    <name evidence="4" type="ORF">GCM10017566_10920</name>
</gene>
<reference evidence="4" key="2">
    <citation type="submission" date="2020-09" db="EMBL/GenBank/DDBJ databases">
        <authorList>
            <person name="Sun Q."/>
            <person name="Zhou Y."/>
        </authorList>
    </citation>
    <scope>NUCLEOTIDE SEQUENCE</scope>
    <source>
        <strain evidence="4">CGMCC 4.7679</strain>
    </source>
</reference>
<dbReference type="PANTHER" id="PTHR44196">
    <property type="entry name" value="DEHYDROGENASE/REDUCTASE SDR FAMILY MEMBER 7B"/>
    <property type="match status" value="1"/>
</dbReference>
<dbReference type="AlphaFoldDB" id="A0A8H9INW2"/>
<accession>A0A8H9INW2</accession>
<dbReference type="NCBIfam" id="NF006073">
    <property type="entry name" value="PRK08219.1"/>
    <property type="match status" value="1"/>
</dbReference>
<dbReference type="PRINTS" id="PR00080">
    <property type="entry name" value="SDRFAMILY"/>
</dbReference>
<keyword evidence="2" id="KW-0560">Oxidoreductase</keyword>
<comment type="similarity">
    <text evidence="1 3">Belongs to the short-chain dehydrogenases/reductases (SDR) family.</text>
</comment>
<dbReference type="PANTHER" id="PTHR44196:SF1">
    <property type="entry name" value="DEHYDROGENASE_REDUCTASE SDR FAMILY MEMBER 7B"/>
    <property type="match status" value="1"/>
</dbReference>
<dbReference type="Gene3D" id="3.40.50.720">
    <property type="entry name" value="NAD(P)-binding Rossmann-like Domain"/>
    <property type="match status" value="1"/>
</dbReference>
<evidence type="ECO:0000313" key="5">
    <source>
        <dbReference type="Proteomes" id="UP000658656"/>
    </source>
</evidence>
<name>A0A8H9INW2_9PSEU</name>
<evidence type="ECO:0000313" key="4">
    <source>
        <dbReference type="EMBL" id="GHF39440.1"/>
    </source>
</evidence>
<evidence type="ECO:0000256" key="3">
    <source>
        <dbReference type="RuleBase" id="RU000363"/>
    </source>
</evidence>
<dbReference type="SUPFAM" id="SSF51735">
    <property type="entry name" value="NAD(P)-binding Rossmann-fold domains"/>
    <property type="match status" value="1"/>
</dbReference>
<dbReference type="PROSITE" id="PS00061">
    <property type="entry name" value="ADH_SHORT"/>
    <property type="match status" value="1"/>
</dbReference>
<evidence type="ECO:0000256" key="2">
    <source>
        <dbReference type="ARBA" id="ARBA00023002"/>
    </source>
</evidence>
<reference evidence="4" key="1">
    <citation type="journal article" date="2014" name="Int. J. Syst. Evol. Microbiol.">
        <title>Complete genome sequence of Corynebacterium casei LMG S-19264T (=DSM 44701T), isolated from a smear-ripened cheese.</title>
        <authorList>
            <consortium name="US DOE Joint Genome Institute (JGI-PGF)"/>
            <person name="Walter F."/>
            <person name="Albersmeier A."/>
            <person name="Kalinowski J."/>
            <person name="Ruckert C."/>
        </authorList>
    </citation>
    <scope>NUCLEOTIDE SEQUENCE</scope>
    <source>
        <strain evidence="4">CGMCC 4.7679</strain>
    </source>
</reference>
<sequence>MAVVAGATGGIGRAVVARLARLGYLVWPTGRDGTAVKALSAELPHAVPWPFDLGNGPPVVPPELTEVDVLVHAAGLFESGVVDETPADRWRRVFDVNLFGVVDLTRALLPALRRARGRVIVINSTVVRGSPAGRAAYAASKEALRVFTEALHQEELGTGVRVTALYPGRVATAMQREVRRREGGPYEPERYLAPETVAAAVASVLGTSGEAHLTELVLHPARGPQSS</sequence>
<dbReference type="InterPro" id="IPR020904">
    <property type="entry name" value="Sc_DH/Rdtase_CS"/>
</dbReference>
<dbReference type="InterPro" id="IPR002347">
    <property type="entry name" value="SDR_fam"/>
</dbReference>
<comment type="caution">
    <text evidence="4">The sequence shown here is derived from an EMBL/GenBank/DDBJ whole genome shotgun (WGS) entry which is preliminary data.</text>
</comment>
<dbReference type="Proteomes" id="UP000658656">
    <property type="component" value="Unassembled WGS sequence"/>
</dbReference>
<keyword evidence="5" id="KW-1185">Reference proteome</keyword>
<dbReference type="GO" id="GO:0016020">
    <property type="term" value="C:membrane"/>
    <property type="evidence" value="ECO:0007669"/>
    <property type="project" value="TreeGrafter"/>
</dbReference>
<organism evidence="4 5">
    <name type="scientific">Amycolatopsis bartoniae</name>
    <dbReference type="NCBI Taxonomy" id="941986"/>
    <lineage>
        <taxon>Bacteria</taxon>
        <taxon>Bacillati</taxon>
        <taxon>Actinomycetota</taxon>
        <taxon>Actinomycetes</taxon>
        <taxon>Pseudonocardiales</taxon>
        <taxon>Pseudonocardiaceae</taxon>
        <taxon>Amycolatopsis</taxon>
    </lineage>
</organism>
<dbReference type="PRINTS" id="PR00081">
    <property type="entry name" value="GDHRDH"/>
</dbReference>